<gene>
    <name evidence="1" type="ORF">COX37_01565</name>
</gene>
<sequence>MSSNLSPLKLWKNWRTVEKKIRKEINWLRSAIDVFRKDERVDTIGCDECFLRQIAILIIFGKVNATEITKAPVLKEFWKDEKITGKKNKGEIYHGSDWHREKMKKIENHFIFLGFKVIREPNLNQGRADLGVYKKGEQDLFIEVGTISLFKLWLNLRSMKNFTYLIVPNDNNLIEFVVKK</sequence>
<comment type="caution">
    <text evidence="1">The sequence shown here is derived from an EMBL/GenBank/DDBJ whole genome shotgun (WGS) entry which is preliminary data.</text>
</comment>
<dbReference type="EMBL" id="PCRO01000020">
    <property type="protein sequence ID" value="PIP22891.1"/>
    <property type="molecule type" value="Genomic_DNA"/>
</dbReference>
<dbReference type="Proteomes" id="UP000229976">
    <property type="component" value="Unassembled WGS sequence"/>
</dbReference>
<name>A0A2G9YWP2_9BACT</name>
<protein>
    <submittedName>
        <fullName evidence="1">Uncharacterized protein</fullName>
    </submittedName>
</protein>
<reference evidence="1 2" key="1">
    <citation type="submission" date="2017-09" db="EMBL/GenBank/DDBJ databases">
        <title>Depth-based differentiation of microbial function through sediment-hosted aquifers and enrichment of novel symbionts in the deep terrestrial subsurface.</title>
        <authorList>
            <person name="Probst A.J."/>
            <person name="Ladd B."/>
            <person name="Jarett J.K."/>
            <person name="Geller-Mcgrath D.E."/>
            <person name="Sieber C.M."/>
            <person name="Emerson J.B."/>
            <person name="Anantharaman K."/>
            <person name="Thomas B.C."/>
            <person name="Malmstrom R."/>
            <person name="Stieglmeier M."/>
            <person name="Klingl A."/>
            <person name="Woyke T."/>
            <person name="Ryan C.M."/>
            <person name="Banfield J.F."/>
        </authorList>
    </citation>
    <scope>NUCLEOTIDE SEQUENCE [LARGE SCALE GENOMIC DNA]</scope>
    <source>
        <strain evidence="1">CG23_combo_of_CG06-09_8_20_14_all_39_17</strain>
    </source>
</reference>
<evidence type="ECO:0000313" key="1">
    <source>
        <dbReference type="EMBL" id="PIP22891.1"/>
    </source>
</evidence>
<organism evidence="1 2">
    <name type="scientific">Candidatus Nealsonbacteria bacterium CG23_combo_of_CG06-09_8_20_14_all_39_17</name>
    <dbReference type="NCBI Taxonomy" id="1974722"/>
    <lineage>
        <taxon>Bacteria</taxon>
        <taxon>Candidatus Nealsoniibacteriota</taxon>
    </lineage>
</organism>
<dbReference type="AlphaFoldDB" id="A0A2G9YWP2"/>
<evidence type="ECO:0000313" key="2">
    <source>
        <dbReference type="Proteomes" id="UP000229976"/>
    </source>
</evidence>
<proteinExistence type="predicted"/>
<accession>A0A2G9YWP2</accession>